<sequence>MQRNAEPVALVLRRDGEGAALPLQVFHFRVFHGVKHDVRGDDARHAGTTDWLRDAYVCYKRWREDQTTQPRM</sequence>
<evidence type="ECO:0000313" key="2">
    <source>
        <dbReference type="Proteomes" id="UP001281614"/>
    </source>
</evidence>
<evidence type="ECO:0000313" key="1">
    <source>
        <dbReference type="EMBL" id="KAK2742049.1"/>
    </source>
</evidence>
<dbReference type="Proteomes" id="UP001281614">
    <property type="component" value="Unassembled WGS sequence"/>
</dbReference>
<comment type="caution">
    <text evidence="1">The sequence shown here is derived from an EMBL/GenBank/DDBJ whole genome shotgun (WGS) entry which is preliminary data.</text>
</comment>
<gene>
    <name evidence="1" type="ORF">CKAH01_01476</name>
</gene>
<accession>A0AAD9Y7R9</accession>
<dbReference type="EMBL" id="VYYT01000333">
    <property type="protein sequence ID" value="KAK2742049.1"/>
    <property type="molecule type" value="Genomic_DNA"/>
</dbReference>
<keyword evidence="2" id="KW-1185">Reference proteome</keyword>
<reference evidence="1" key="1">
    <citation type="submission" date="2023-02" db="EMBL/GenBank/DDBJ databases">
        <title>Colletotrichum kahawae CIFC_Que2 genome sequencing and assembly.</title>
        <authorList>
            <person name="Baroncelli R."/>
        </authorList>
    </citation>
    <scope>NUCLEOTIDE SEQUENCE</scope>
    <source>
        <strain evidence="1">CIFC_Que2</strain>
    </source>
</reference>
<name>A0AAD9Y7R9_COLKA</name>
<proteinExistence type="predicted"/>
<dbReference type="AlphaFoldDB" id="A0AAD9Y7R9"/>
<protein>
    <submittedName>
        <fullName evidence="1">Uncharacterized protein</fullName>
    </submittedName>
</protein>
<organism evidence="1 2">
    <name type="scientific">Colletotrichum kahawae</name>
    <name type="common">Coffee berry disease fungus</name>
    <dbReference type="NCBI Taxonomy" id="34407"/>
    <lineage>
        <taxon>Eukaryota</taxon>
        <taxon>Fungi</taxon>
        <taxon>Dikarya</taxon>
        <taxon>Ascomycota</taxon>
        <taxon>Pezizomycotina</taxon>
        <taxon>Sordariomycetes</taxon>
        <taxon>Hypocreomycetidae</taxon>
        <taxon>Glomerellales</taxon>
        <taxon>Glomerellaceae</taxon>
        <taxon>Colletotrichum</taxon>
        <taxon>Colletotrichum gloeosporioides species complex</taxon>
    </lineage>
</organism>